<dbReference type="Pfam" id="PF03106">
    <property type="entry name" value="WRKY"/>
    <property type="match status" value="1"/>
</dbReference>
<feature type="compositionally biased region" description="Pro residues" evidence="6">
    <location>
        <begin position="219"/>
        <end position="228"/>
    </location>
</feature>
<dbReference type="InterPro" id="IPR044810">
    <property type="entry name" value="WRKY_plant"/>
</dbReference>
<dbReference type="Proteomes" id="UP001161247">
    <property type="component" value="Chromosome 1"/>
</dbReference>
<evidence type="ECO:0000313" key="9">
    <source>
        <dbReference type="Proteomes" id="UP001161247"/>
    </source>
</evidence>
<keyword evidence="9" id="KW-1185">Reference proteome</keyword>
<keyword evidence="5" id="KW-0539">Nucleus</keyword>
<dbReference type="SMART" id="SM00774">
    <property type="entry name" value="WRKY"/>
    <property type="match status" value="1"/>
</dbReference>
<evidence type="ECO:0000256" key="6">
    <source>
        <dbReference type="SAM" id="MobiDB-lite"/>
    </source>
</evidence>
<feature type="region of interest" description="Disordered" evidence="6">
    <location>
        <begin position="73"/>
        <end position="105"/>
    </location>
</feature>
<dbReference type="PANTHER" id="PTHR31282">
    <property type="entry name" value="WRKY TRANSCRIPTION FACTOR 21-RELATED"/>
    <property type="match status" value="1"/>
</dbReference>
<evidence type="ECO:0000256" key="4">
    <source>
        <dbReference type="ARBA" id="ARBA00023163"/>
    </source>
</evidence>
<accession>A0AAV1CAD5</accession>
<dbReference type="EMBL" id="OX459118">
    <property type="protein sequence ID" value="CAI9091890.1"/>
    <property type="molecule type" value="Genomic_DNA"/>
</dbReference>
<dbReference type="PROSITE" id="PS50811">
    <property type="entry name" value="WRKY"/>
    <property type="match status" value="1"/>
</dbReference>
<dbReference type="GO" id="GO:0043565">
    <property type="term" value="F:sequence-specific DNA binding"/>
    <property type="evidence" value="ECO:0007669"/>
    <property type="project" value="InterPro"/>
</dbReference>
<dbReference type="GO" id="GO:0003700">
    <property type="term" value="F:DNA-binding transcription factor activity"/>
    <property type="evidence" value="ECO:0007669"/>
    <property type="project" value="InterPro"/>
</dbReference>
<dbReference type="Gene3D" id="2.20.25.80">
    <property type="entry name" value="WRKY domain"/>
    <property type="match status" value="1"/>
</dbReference>
<evidence type="ECO:0000313" key="8">
    <source>
        <dbReference type="EMBL" id="CAI9091890.1"/>
    </source>
</evidence>
<name>A0AAV1CAD5_OLDCO</name>
<keyword evidence="3" id="KW-0238">DNA-binding</keyword>
<feature type="domain" description="WRKY" evidence="7">
    <location>
        <begin position="119"/>
        <end position="182"/>
    </location>
</feature>
<dbReference type="AlphaFoldDB" id="A0AAV1CAD5"/>
<dbReference type="GO" id="GO:0005634">
    <property type="term" value="C:nucleus"/>
    <property type="evidence" value="ECO:0007669"/>
    <property type="project" value="UniProtKB-SubCell"/>
</dbReference>
<evidence type="ECO:0000256" key="3">
    <source>
        <dbReference type="ARBA" id="ARBA00023125"/>
    </source>
</evidence>
<protein>
    <submittedName>
        <fullName evidence="8">OLC1v1026998C1</fullName>
    </submittedName>
</protein>
<evidence type="ECO:0000256" key="5">
    <source>
        <dbReference type="ARBA" id="ARBA00023242"/>
    </source>
</evidence>
<dbReference type="InterPro" id="IPR036576">
    <property type="entry name" value="WRKY_dom_sf"/>
</dbReference>
<reference evidence="8" key="1">
    <citation type="submission" date="2023-03" db="EMBL/GenBank/DDBJ databases">
        <authorList>
            <person name="Julca I."/>
        </authorList>
    </citation>
    <scope>NUCLEOTIDE SEQUENCE</scope>
</reference>
<evidence type="ECO:0000259" key="7">
    <source>
        <dbReference type="PROSITE" id="PS50811"/>
    </source>
</evidence>
<feature type="compositionally biased region" description="Basic and acidic residues" evidence="6">
    <location>
        <begin position="83"/>
        <end position="105"/>
    </location>
</feature>
<feature type="region of interest" description="Disordered" evidence="6">
    <location>
        <begin position="213"/>
        <end position="232"/>
    </location>
</feature>
<comment type="subcellular location">
    <subcellularLocation>
        <location evidence="1">Nucleus</location>
    </subcellularLocation>
</comment>
<sequence length="320" mass="35991">MDYPPVLDESVRKALIGKLQRGKESTLRLQTQLHKPSSGRGSGLVAEELEEIASSFSESLAMLNSRDFEMSTRISAGGSRRGSPVDRSSKGSDQSKKRLGVKDRRGCYRRRNSAESWVAVSPTAEDEYAWRKYGQKEILNTDFPRCYFRCTHKTDQLCKATKQVQKISDDPPQYQITYFGRHTCQNTLMRTPQIISEPEPMDQCSYLLSFETKTLSRNNPPPPPPPISPTTVNQDFKEETHSGVTECLESSMWQHDMGGETSGLQKLDQEAVSSFHSSGPSTPLHHQAPLEMESFGTNFDDFGIYMDDLAFSNIGGQFRN</sequence>
<dbReference type="InterPro" id="IPR003657">
    <property type="entry name" value="WRKY_dom"/>
</dbReference>
<proteinExistence type="predicted"/>
<evidence type="ECO:0000256" key="1">
    <source>
        <dbReference type="ARBA" id="ARBA00004123"/>
    </source>
</evidence>
<keyword evidence="4" id="KW-0804">Transcription</keyword>
<dbReference type="SUPFAM" id="SSF118290">
    <property type="entry name" value="WRKY DNA-binding domain"/>
    <property type="match status" value="1"/>
</dbReference>
<gene>
    <name evidence="8" type="ORF">OLC1_LOCUS3698</name>
</gene>
<organism evidence="8 9">
    <name type="scientific">Oldenlandia corymbosa var. corymbosa</name>
    <dbReference type="NCBI Taxonomy" id="529605"/>
    <lineage>
        <taxon>Eukaryota</taxon>
        <taxon>Viridiplantae</taxon>
        <taxon>Streptophyta</taxon>
        <taxon>Embryophyta</taxon>
        <taxon>Tracheophyta</taxon>
        <taxon>Spermatophyta</taxon>
        <taxon>Magnoliopsida</taxon>
        <taxon>eudicotyledons</taxon>
        <taxon>Gunneridae</taxon>
        <taxon>Pentapetalae</taxon>
        <taxon>asterids</taxon>
        <taxon>lamiids</taxon>
        <taxon>Gentianales</taxon>
        <taxon>Rubiaceae</taxon>
        <taxon>Rubioideae</taxon>
        <taxon>Spermacoceae</taxon>
        <taxon>Hedyotis-Oldenlandia complex</taxon>
        <taxon>Oldenlandia</taxon>
    </lineage>
</organism>
<evidence type="ECO:0000256" key="2">
    <source>
        <dbReference type="ARBA" id="ARBA00023015"/>
    </source>
</evidence>
<keyword evidence="2" id="KW-0805">Transcription regulation</keyword>